<feature type="domain" description="Peptidase M1 membrane alanine aminopeptidase" evidence="13">
    <location>
        <begin position="271"/>
        <end position="481"/>
    </location>
</feature>
<evidence type="ECO:0000256" key="6">
    <source>
        <dbReference type="ARBA" id="ARBA00022438"/>
    </source>
</evidence>
<evidence type="ECO:0000256" key="12">
    <source>
        <dbReference type="SAM" id="SignalP"/>
    </source>
</evidence>
<comment type="cofactor">
    <cofactor evidence="2">
        <name>Zn(2+)</name>
        <dbReference type="ChEBI" id="CHEBI:29105"/>
    </cofactor>
</comment>
<dbReference type="Gene3D" id="1.10.390.10">
    <property type="entry name" value="Neutral Protease Domain 2"/>
    <property type="match status" value="1"/>
</dbReference>
<name>A0AAE9YSZ0_9GAMM</name>
<dbReference type="GO" id="GO:0016020">
    <property type="term" value="C:membrane"/>
    <property type="evidence" value="ECO:0007669"/>
    <property type="project" value="TreeGrafter"/>
</dbReference>
<keyword evidence="11" id="KW-0482">Metalloprotease</keyword>
<dbReference type="InterPro" id="IPR001930">
    <property type="entry name" value="Peptidase_M1"/>
</dbReference>
<dbReference type="Pfam" id="PF11838">
    <property type="entry name" value="ERAP1_C"/>
    <property type="match status" value="1"/>
</dbReference>
<protein>
    <recommendedName>
        <fullName evidence="5">Aminopeptidase N</fullName>
        <ecNumber evidence="4">3.4.11.2</ecNumber>
    </recommendedName>
</protein>
<dbReference type="FunFam" id="1.10.390.10:FF:000006">
    <property type="entry name" value="Puromycin-sensitive aminopeptidase"/>
    <property type="match status" value="1"/>
</dbReference>
<dbReference type="Pfam" id="PF01433">
    <property type="entry name" value="Peptidase_M1"/>
    <property type="match status" value="1"/>
</dbReference>
<dbReference type="PANTHER" id="PTHR11533">
    <property type="entry name" value="PROTEASE M1 ZINC METALLOPROTEASE"/>
    <property type="match status" value="1"/>
</dbReference>
<dbReference type="Proteomes" id="UP000032568">
    <property type="component" value="Chromosome"/>
</dbReference>
<dbReference type="GO" id="GO:0005615">
    <property type="term" value="C:extracellular space"/>
    <property type="evidence" value="ECO:0007669"/>
    <property type="project" value="TreeGrafter"/>
</dbReference>
<dbReference type="EC" id="3.4.11.2" evidence="4"/>
<dbReference type="GO" id="GO:0042277">
    <property type="term" value="F:peptide binding"/>
    <property type="evidence" value="ECO:0007669"/>
    <property type="project" value="TreeGrafter"/>
</dbReference>
<evidence type="ECO:0000259" key="14">
    <source>
        <dbReference type="Pfam" id="PF11838"/>
    </source>
</evidence>
<keyword evidence="6 16" id="KW-0031">Aminopeptidase</keyword>
<dbReference type="PANTHER" id="PTHR11533:SF174">
    <property type="entry name" value="PUROMYCIN-SENSITIVE AMINOPEPTIDASE-RELATED"/>
    <property type="match status" value="1"/>
</dbReference>
<dbReference type="InterPro" id="IPR024571">
    <property type="entry name" value="ERAP1-like_C_dom"/>
</dbReference>
<evidence type="ECO:0000256" key="8">
    <source>
        <dbReference type="ARBA" id="ARBA00022723"/>
    </source>
</evidence>
<dbReference type="SUPFAM" id="SSF63737">
    <property type="entry name" value="Leukotriene A4 hydrolase N-terminal domain"/>
    <property type="match status" value="1"/>
</dbReference>
<dbReference type="EMBL" id="CP059735">
    <property type="protein sequence ID" value="WDE00655.1"/>
    <property type="molecule type" value="Genomic_DNA"/>
</dbReference>
<dbReference type="GO" id="GO:0070006">
    <property type="term" value="F:metalloaminopeptidase activity"/>
    <property type="evidence" value="ECO:0007669"/>
    <property type="project" value="TreeGrafter"/>
</dbReference>
<evidence type="ECO:0000256" key="4">
    <source>
        <dbReference type="ARBA" id="ARBA00012564"/>
    </source>
</evidence>
<dbReference type="Gene3D" id="2.60.40.1730">
    <property type="entry name" value="tricorn interacting facor f3 domain"/>
    <property type="match status" value="1"/>
</dbReference>
<feature type="domain" description="ERAP1-like C-terminal" evidence="14">
    <location>
        <begin position="562"/>
        <end position="859"/>
    </location>
</feature>
<sequence>MAIFKPGRCRWLAASALSSALALSSCSSGPDGLGAGKLRDNSEFLSGEYAKQRSAQISNLNYRLSLKIDQTSESFSGSNKITFDLDKSDNLPLTIDFEEGEITSVTINGQAATFKFDKWFITIPQHQLVNGQNTLVIDYSRKYSTDGSGFHRFVDPKNKEVYLYTDFEPYDANRLFPHFDQPDLKARYTLDVIAPRHWQVISTTRESEIKTEGEFNHWYFPISAKISSYVFALHAGNYAVWEDKFEDIPLRLFARQSLAENVKTDDWFTPTKQSFKFFNDYFDIRYPFGKYDQIIAPDFNSGAMENVAAVTFTESYVSRGEKSTRARMNLANTIAHEMAHMWFGDLVTMRWWNGLWLNESFATYMANLAIDQASDFTNTWDYFYTGMKQWAYRSDDSVNTHAIELEVPTTGDAMTNFDGITYGKGAAVLKQVHHYLGEDEFRIGVSNYLKKFAYKNTELDDFMTELGKAAGKDLSQWTQDWLYQPGLNTIEASYQCENGKVSSFTLKQTAPKSYPTLREQRVQVGLYNYRQNSMALTDKIAITYKGKSTSVDDAIGKTCPDLVYPNEGDWGYVKVNLDPMSLTAVKQHINALDNATMRIMLWQSLFDSVRDARLSAADFVDFALKNIRGEQDHNVSRKIASSLTSALHYLDMLTYQQRRDYSDKHNQVAQVYYQLLSGAKAGSDAQKLWYGRFVSVARSDKHLAMLADILDHKLSFDGLTIDQDKRWALVAQLNRYQFANYRQRLAAQTEQDNSDTGINYSFYARAQRPQAEEKAKLFDILRHNPEQLKLARLRYIMAGLFPAEQQAFKNPYREAIISKMRALNEQANYGLLNAFTRIMLPKQCTADNENFLSELVKASTDMKPVALKSIRATHQQVNRCNKILTLMEQ</sequence>
<keyword evidence="17" id="KW-1185">Reference proteome</keyword>
<dbReference type="AlphaFoldDB" id="A0AAE9YSZ0"/>
<comment type="catalytic activity">
    <reaction evidence="1">
        <text>Release of an N-terminal amino acid, Xaa-|-Yaa- from a peptide, amide or arylamide. Xaa is preferably Ala, but may be most amino acids including Pro (slow action). When a terminal hydrophobic residue is followed by a prolyl residue, the two may be released as an intact Xaa-Pro dipeptide.</text>
        <dbReference type="EC" id="3.4.11.2"/>
    </reaction>
</comment>
<keyword evidence="9 16" id="KW-0378">Hydrolase</keyword>
<evidence type="ECO:0000313" key="16">
    <source>
        <dbReference type="EMBL" id="WDE00655.1"/>
    </source>
</evidence>
<gene>
    <name evidence="16" type="primary">pepN</name>
    <name evidence="16" type="ORF">SG35_008485</name>
</gene>
<dbReference type="SUPFAM" id="SSF55486">
    <property type="entry name" value="Metalloproteases ('zincins'), catalytic domain"/>
    <property type="match status" value="1"/>
</dbReference>
<evidence type="ECO:0000256" key="3">
    <source>
        <dbReference type="ARBA" id="ARBA00010136"/>
    </source>
</evidence>
<comment type="similarity">
    <text evidence="3">Belongs to the peptidase M1 family.</text>
</comment>
<keyword evidence="8" id="KW-0479">Metal-binding</keyword>
<dbReference type="InterPro" id="IPR045357">
    <property type="entry name" value="Aminopeptidase_N-like_N"/>
</dbReference>
<evidence type="ECO:0000256" key="11">
    <source>
        <dbReference type="ARBA" id="ARBA00023049"/>
    </source>
</evidence>
<dbReference type="GO" id="GO:0043171">
    <property type="term" value="P:peptide catabolic process"/>
    <property type="evidence" value="ECO:0007669"/>
    <property type="project" value="TreeGrafter"/>
</dbReference>
<dbReference type="KEGG" id="tact:SG35_008485"/>
<dbReference type="GO" id="GO:0005737">
    <property type="term" value="C:cytoplasm"/>
    <property type="evidence" value="ECO:0007669"/>
    <property type="project" value="TreeGrafter"/>
</dbReference>
<dbReference type="GO" id="GO:0008270">
    <property type="term" value="F:zinc ion binding"/>
    <property type="evidence" value="ECO:0007669"/>
    <property type="project" value="InterPro"/>
</dbReference>
<dbReference type="InterPro" id="IPR050344">
    <property type="entry name" value="Peptidase_M1_aminopeptidases"/>
</dbReference>
<dbReference type="PRINTS" id="PR00756">
    <property type="entry name" value="ALADIPTASE"/>
</dbReference>
<keyword evidence="10" id="KW-0862">Zinc</keyword>
<dbReference type="NCBIfam" id="TIGR02412">
    <property type="entry name" value="pepN_strep_liv"/>
    <property type="match status" value="1"/>
</dbReference>
<proteinExistence type="inferred from homology"/>
<evidence type="ECO:0000256" key="5">
    <source>
        <dbReference type="ARBA" id="ARBA00015611"/>
    </source>
</evidence>
<evidence type="ECO:0000256" key="10">
    <source>
        <dbReference type="ARBA" id="ARBA00022833"/>
    </source>
</evidence>
<accession>A0AAE9YSZ0</accession>
<evidence type="ECO:0000256" key="2">
    <source>
        <dbReference type="ARBA" id="ARBA00001947"/>
    </source>
</evidence>
<dbReference type="GO" id="GO:0006508">
    <property type="term" value="P:proteolysis"/>
    <property type="evidence" value="ECO:0007669"/>
    <property type="project" value="UniProtKB-KW"/>
</dbReference>
<keyword evidence="7" id="KW-0645">Protease</keyword>
<evidence type="ECO:0000256" key="1">
    <source>
        <dbReference type="ARBA" id="ARBA00000098"/>
    </source>
</evidence>
<dbReference type="PROSITE" id="PS51257">
    <property type="entry name" value="PROKAR_LIPOPROTEIN"/>
    <property type="match status" value="1"/>
</dbReference>
<evidence type="ECO:0000256" key="9">
    <source>
        <dbReference type="ARBA" id="ARBA00022801"/>
    </source>
</evidence>
<keyword evidence="12" id="KW-0732">Signal</keyword>
<dbReference type="RefSeq" id="WP_044830818.1">
    <property type="nucleotide sequence ID" value="NZ_CP059735.1"/>
</dbReference>
<evidence type="ECO:0000313" key="17">
    <source>
        <dbReference type="Proteomes" id="UP000032568"/>
    </source>
</evidence>
<evidence type="ECO:0000259" key="15">
    <source>
        <dbReference type="Pfam" id="PF17900"/>
    </source>
</evidence>
<reference evidence="16 17" key="2">
    <citation type="journal article" date="2022" name="Mar. Drugs">
        <title>Bioassay-Guided Fractionation Leads to the Detection of Cholic Acid Generated by the Rare Thalassomonas sp.</title>
        <authorList>
            <person name="Pheiffer F."/>
            <person name="Schneider Y.K."/>
            <person name="Hansen E.H."/>
            <person name="Andersen J.H."/>
            <person name="Isaksson J."/>
            <person name="Busche T."/>
            <person name="R C."/>
            <person name="Kalinowski J."/>
            <person name="Zyl L.V."/>
            <person name="Trindade M."/>
        </authorList>
    </citation>
    <scope>NUCLEOTIDE SEQUENCE [LARGE SCALE GENOMIC DNA]</scope>
    <source>
        <strain evidence="16 17">A5K-106</strain>
    </source>
</reference>
<dbReference type="InterPro" id="IPR027268">
    <property type="entry name" value="Peptidase_M4/M1_CTD_sf"/>
</dbReference>
<dbReference type="CDD" id="cd09602">
    <property type="entry name" value="M1_APN"/>
    <property type="match status" value="1"/>
</dbReference>
<dbReference type="Pfam" id="PF17900">
    <property type="entry name" value="Peptidase_M1_N"/>
    <property type="match status" value="1"/>
</dbReference>
<evidence type="ECO:0000256" key="7">
    <source>
        <dbReference type="ARBA" id="ARBA00022670"/>
    </source>
</evidence>
<feature type="chain" id="PRO_5042090382" description="Aminopeptidase N" evidence="12">
    <location>
        <begin position="25"/>
        <end position="889"/>
    </location>
</feature>
<feature type="domain" description="Aminopeptidase N-like N-terminal" evidence="15">
    <location>
        <begin position="60"/>
        <end position="230"/>
    </location>
</feature>
<evidence type="ECO:0000259" key="13">
    <source>
        <dbReference type="Pfam" id="PF01433"/>
    </source>
</evidence>
<dbReference type="GO" id="GO:0016285">
    <property type="term" value="F:alanyl aminopeptidase activity"/>
    <property type="evidence" value="ECO:0007669"/>
    <property type="project" value="UniProtKB-EC"/>
</dbReference>
<dbReference type="InterPro" id="IPR014782">
    <property type="entry name" value="Peptidase_M1_dom"/>
</dbReference>
<reference evidence="16 17" key="1">
    <citation type="journal article" date="2015" name="Genome Announc.">
        <title>Draft Genome Sequences of Marine Isolates of Thalassomonas viridans and Thalassomonas actiniarum.</title>
        <authorList>
            <person name="Olonade I."/>
            <person name="van Zyl L.J."/>
            <person name="Trindade M."/>
        </authorList>
    </citation>
    <scope>NUCLEOTIDE SEQUENCE [LARGE SCALE GENOMIC DNA]</scope>
    <source>
        <strain evidence="16 17">A5K-106</strain>
    </source>
</reference>
<organism evidence="16 17">
    <name type="scientific">Thalassomonas actiniarum</name>
    <dbReference type="NCBI Taxonomy" id="485447"/>
    <lineage>
        <taxon>Bacteria</taxon>
        <taxon>Pseudomonadati</taxon>
        <taxon>Pseudomonadota</taxon>
        <taxon>Gammaproteobacteria</taxon>
        <taxon>Alteromonadales</taxon>
        <taxon>Colwelliaceae</taxon>
        <taxon>Thalassomonas</taxon>
    </lineage>
</organism>
<dbReference type="InterPro" id="IPR012778">
    <property type="entry name" value="Pept_M1_aminopeptidase"/>
</dbReference>
<feature type="signal peptide" evidence="12">
    <location>
        <begin position="1"/>
        <end position="24"/>
    </location>
</feature>
<dbReference type="InterPro" id="IPR042097">
    <property type="entry name" value="Aminopeptidase_N-like_N_sf"/>
</dbReference>